<feature type="transmembrane region" description="Helical" evidence="10">
    <location>
        <begin position="129"/>
        <end position="147"/>
    </location>
</feature>
<gene>
    <name evidence="13" type="ORF">BIY22_17405</name>
</gene>
<dbReference type="GO" id="GO:0017004">
    <property type="term" value="P:cytochrome complex assembly"/>
    <property type="evidence" value="ECO:0007669"/>
    <property type="project" value="UniProtKB-KW"/>
</dbReference>
<evidence type="ECO:0000256" key="7">
    <source>
        <dbReference type="ARBA" id="ARBA00022989"/>
    </source>
</evidence>
<dbReference type="GO" id="GO:0015232">
    <property type="term" value="F:heme transmembrane transporter activity"/>
    <property type="evidence" value="ECO:0007669"/>
    <property type="project" value="InterPro"/>
</dbReference>
<dbReference type="AlphaFoldDB" id="A0A1Q9HM70"/>
<dbReference type="InterPro" id="IPR003567">
    <property type="entry name" value="Cyt_c_biogenesis"/>
</dbReference>
<evidence type="ECO:0000256" key="10">
    <source>
        <dbReference type="SAM" id="Phobius"/>
    </source>
</evidence>
<comment type="function">
    <text evidence="9">Required for the biogenesis of c-type cytochromes. Possible subunit of a heme lyase.</text>
</comment>
<sequence length="637" mass="71502">MIGELGHFSLIWLVVSSTLSSLHYAWTKYLTAKNGFRGEPILSFNWIARVNAFLATLALLLLMLLFIQDQFQYHYVATHSNLALPNYFKIAAVWGGHQGSMLFWVFTLSAWSALISWTRHARSRLIQDVLWVMTIFVAVFGWFTLLSSNPFEFSPVMVEQGRDLNPMLQDIGLIVHPPLLYLGYIGFSTVFAFAFAALLNPSYNEQWAELCLPWAISAWLFLTLGILLGSWWAYNELGWGGWWFWDPVENASLLPWLTGTALLHALVAVRREKQMQLWALSLALITFCLSILGTFIVRSGILTSVHAFAVDPDKGIALLLILAIALLVGFVLLLHRSDKIKSVWISSLLSRSYLVLLALGVLSVATLTVLLGTFYPMVYQLLGFGQISVGAPYFNTLFVPLALLMLILLGMVPFIKWQGGTQLSWVRISALCVVAMSAGVALYWYQVDSMYSEVAAFWALGAWVVVGHCVAGVRSKRCSFMLLAHVGITIGCVGAMMNAHHSYEVNHKMSPGTLVQMSGWQIEYQDTNWYVGSNYTAQQAALMFRRGGQSFQLFPERRHYPVRVMNMSEPAIHSVWNGEFYVTLGPAVSSGAYAMKIQFRAYIGWIWLGACLMIAGAIGRLTIRRRVEERLRVIKQA</sequence>
<feature type="transmembrane region" description="Helical" evidence="10">
    <location>
        <begin position="253"/>
        <end position="270"/>
    </location>
</feature>
<dbReference type="PANTHER" id="PTHR43653:SF1">
    <property type="entry name" value="CYTOCHROME C-TYPE BIOGENESIS PROTEIN CCMF"/>
    <property type="match status" value="1"/>
</dbReference>
<dbReference type="PRINTS" id="PR01410">
    <property type="entry name" value="CCBIOGENESIS"/>
</dbReference>
<dbReference type="PRINTS" id="PR01411">
    <property type="entry name" value="CCMFBIOGNSIS"/>
</dbReference>
<evidence type="ECO:0000256" key="5">
    <source>
        <dbReference type="ARBA" id="ARBA00022692"/>
    </source>
</evidence>
<dbReference type="NCBIfam" id="NF007691">
    <property type="entry name" value="PRK10369.1"/>
    <property type="match status" value="1"/>
</dbReference>
<feature type="transmembrane region" description="Helical" evidence="10">
    <location>
        <begin position="602"/>
        <end position="623"/>
    </location>
</feature>
<evidence type="ECO:0000256" key="4">
    <source>
        <dbReference type="ARBA" id="ARBA00022519"/>
    </source>
</evidence>
<keyword evidence="6" id="KW-0201">Cytochrome c-type biogenesis</keyword>
<feature type="domain" description="Cytochrome c-type biogenesis protein CcmF C-terminal" evidence="12">
    <location>
        <begin position="319"/>
        <end position="618"/>
    </location>
</feature>
<keyword evidence="7 10" id="KW-1133">Transmembrane helix</keyword>
<dbReference type="EMBL" id="MJMJ01000007">
    <property type="protein sequence ID" value="OLQ91732.1"/>
    <property type="molecule type" value="Genomic_DNA"/>
</dbReference>
<dbReference type="RefSeq" id="WP_075706748.1">
    <property type="nucleotide sequence ID" value="NZ_MJMJ01000007.1"/>
</dbReference>
<keyword evidence="3" id="KW-1003">Cell membrane</keyword>
<comment type="caution">
    <text evidence="13">The sequence shown here is derived from an EMBL/GenBank/DDBJ whole genome shotgun (WGS) entry which is preliminary data.</text>
</comment>
<feature type="transmembrane region" description="Helical" evidence="10">
    <location>
        <begin position="277"/>
        <end position="296"/>
    </location>
</feature>
<organism evidence="13 14">
    <name type="scientific">Vibrio panuliri</name>
    <dbReference type="NCBI Taxonomy" id="1381081"/>
    <lineage>
        <taxon>Bacteria</taxon>
        <taxon>Pseudomonadati</taxon>
        <taxon>Pseudomonadota</taxon>
        <taxon>Gammaproteobacteria</taxon>
        <taxon>Vibrionales</taxon>
        <taxon>Vibrionaceae</taxon>
        <taxon>Vibrio</taxon>
    </lineage>
</organism>
<dbReference type="Pfam" id="PF16327">
    <property type="entry name" value="CcmF_C"/>
    <property type="match status" value="1"/>
</dbReference>
<evidence type="ECO:0000313" key="14">
    <source>
        <dbReference type="Proteomes" id="UP000186313"/>
    </source>
</evidence>
<evidence type="ECO:0000313" key="13">
    <source>
        <dbReference type="EMBL" id="OLQ91732.1"/>
    </source>
</evidence>
<evidence type="ECO:0000256" key="1">
    <source>
        <dbReference type="ARBA" id="ARBA00004429"/>
    </source>
</evidence>
<dbReference type="Pfam" id="PF01578">
    <property type="entry name" value="Cytochrom_C_asm"/>
    <property type="match status" value="1"/>
</dbReference>
<feature type="transmembrane region" description="Helical" evidence="10">
    <location>
        <begin position="354"/>
        <end position="377"/>
    </location>
</feature>
<evidence type="ECO:0000259" key="11">
    <source>
        <dbReference type="Pfam" id="PF01578"/>
    </source>
</evidence>
<dbReference type="OrthoDB" id="9761451at2"/>
<dbReference type="GO" id="GO:0020037">
    <property type="term" value="F:heme binding"/>
    <property type="evidence" value="ECO:0007669"/>
    <property type="project" value="InterPro"/>
</dbReference>
<evidence type="ECO:0000256" key="6">
    <source>
        <dbReference type="ARBA" id="ARBA00022748"/>
    </source>
</evidence>
<feature type="domain" description="Cytochrome c assembly protein" evidence="11">
    <location>
        <begin position="94"/>
        <end position="299"/>
    </location>
</feature>
<dbReference type="InterPro" id="IPR003568">
    <property type="entry name" value="Cyt_c_biogenesis_CcmF"/>
</dbReference>
<reference evidence="13 14" key="1">
    <citation type="submission" date="2016-09" db="EMBL/GenBank/DDBJ databases">
        <title>Genomic Taxonomy of the Vibrionaceae.</title>
        <authorList>
            <person name="Gonzalez-Castillo A."/>
            <person name="Gomez-Gil B."/>
            <person name="Enciso-Ibarra K."/>
        </authorList>
    </citation>
    <scope>NUCLEOTIDE SEQUENCE [LARGE SCALE GENOMIC DNA]</scope>
    <source>
        <strain evidence="13 14">CAIM 703</strain>
    </source>
</reference>
<feature type="transmembrane region" description="Helical" evidence="10">
    <location>
        <begin position="6"/>
        <end position="26"/>
    </location>
</feature>
<dbReference type="InterPro" id="IPR002541">
    <property type="entry name" value="Cyt_c_assembly"/>
</dbReference>
<feature type="transmembrane region" description="Helical" evidence="10">
    <location>
        <begin position="101"/>
        <end position="117"/>
    </location>
</feature>
<feature type="transmembrane region" description="Helical" evidence="10">
    <location>
        <begin position="397"/>
        <end position="417"/>
    </location>
</feature>
<feature type="transmembrane region" description="Helical" evidence="10">
    <location>
        <begin position="424"/>
        <end position="444"/>
    </location>
</feature>
<evidence type="ECO:0000256" key="3">
    <source>
        <dbReference type="ARBA" id="ARBA00022475"/>
    </source>
</evidence>
<feature type="transmembrane region" description="Helical" evidence="10">
    <location>
        <begin position="480"/>
        <end position="499"/>
    </location>
</feature>
<accession>A0A1Q9HM70</accession>
<proteinExistence type="inferred from homology"/>
<dbReference type="GO" id="GO:0005886">
    <property type="term" value="C:plasma membrane"/>
    <property type="evidence" value="ECO:0007669"/>
    <property type="project" value="UniProtKB-SubCell"/>
</dbReference>
<evidence type="ECO:0000256" key="8">
    <source>
        <dbReference type="ARBA" id="ARBA00023136"/>
    </source>
</evidence>
<evidence type="ECO:0000256" key="9">
    <source>
        <dbReference type="ARBA" id="ARBA00037230"/>
    </source>
</evidence>
<feature type="transmembrane region" description="Helical" evidence="10">
    <location>
        <begin position="316"/>
        <end position="334"/>
    </location>
</feature>
<name>A0A1Q9HM70_9VIBR</name>
<comment type="similarity">
    <text evidence="2">Belongs to the CcmF/CycK/Ccl1/NrfE/CcsA family.</text>
</comment>
<protein>
    <submittedName>
        <fullName evidence="13">Cytochrome c nitrate reductase biogenesis protein NrfE</fullName>
    </submittedName>
</protein>
<keyword evidence="8 10" id="KW-0472">Membrane</keyword>
<dbReference type="Proteomes" id="UP000186313">
    <property type="component" value="Unassembled WGS sequence"/>
</dbReference>
<feature type="transmembrane region" description="Helical" evidence="10">
    <location>
        <begin position="456"/>
        <end position="473"/>
    </location>
</feature>
<keyword evidence="4" id="KW-0997">Cell inner membrane</keyword>
<feature type="transmembrane region" description="Helical" evidence="10">
    <location>
        <begin position="211"/>
        <end position="233"/>
    </location>
</feature>
<evidence type="ECO:0000259" key="12">
    <source>
        <dbReference type="Pfam" id="PF16327"/>
    </source>
</evidence>
<feature type="transmembrane region" description="Helical" evidence="10">
    <location>
        <begin position="179"/>
        <end position="199"/>
    </location>
</feature>
<dbReference type="STRING" id="1381081.BIY22_17405"/>
<comment type="subcellular location">
    <subcellularLocation>
        <location evidence="1">Cell inner membrane</location>
        <topology evidence="1">Multi-pass membrane protein</topology>
    </subcellularLocation>
</comment>
<feature type="transmembrane region" description="Helical" evidence="10">
    <location>
        <begin position="46"/>
        <end position="67"/>
    </location>
</feature>
<evidence type="ECO:0000256" key="2">
    <source>
        <dbReference type="ARBA" id="ARBA00009186"/>
    </source>
</evidence>
<dbReference type="InterPro" id="IPR032523">
    <property type="entry name" value="CcmF_C"/>
</dbReference>
<keyword evidence="5 10" id="KW-0812">Transmembrane</keyword>
<dbReference type="PANTHER" id="PTHR43653">
    <property type="entry name" value="CYTOCHROME C ASSEMBLY PROTEIN-RELATED"/>
    <property type="match status" value="1"/>
</dbReference>